<protein>
    <recommendedName>
        <fullName evidence="3">THUMP domain-containing protein</fullName>
    </recommendedName>
</protein>
<dbReference type="Pfam" id="PF02926">
    <property type="entry name" value="THUMP"/>
    <property type="match status" value="1"/>
</dbReference>
<reference evidence="4 5" key="1">
    <citation type="journal article" date="2015" name="Genome Announc.">
        <title>Draft Genome Sequence and Gene Annotation of the Entomopathogenic Fungus Verticillium hemipterigenum.</title>
        <authorList>
            <person name="Horn F."/>
            <person name="Habel A."/>
            <person name="Scharf D.H."/>
            <person name="Dworschak J."/>
            <person name="Brakhage A.A."/>
            <person name="Guthke R."/>
            <person name="Hertweck C."/>
            <person name="Linde J."/>
        </authorList>
    </citation>
    <scope>NUCLEOTIDE SEQUENCE [LARGE SCALE GENOMIC DNA]</scope>
</reference>
<accession>A0A0A1TP79</accession>
<evidence type="ECO:0000256" key="2">
    <source>
        <dbReference type="SAM" id="MobiDB-lite"/>
    </source>
</evidence>
<evidence type="ECO:0000259" key="3">
    <source>
        <dbReference type="PROSITE" id="PS51165"/>
    </source>
</evidence>
<dbReference type="GO" id="GO:0003723">
    <property type="term" value="F:RNA binding"/>
    <property type="evidence" value="ECO:0007669"/>
    <property type="project" value="UniProtKB-UniRule"/>
</dbReference>
<dbReference type="InterPro" id="IPR040183">
    <property type="entry name" value="THUMPD1-like"/>
</dbReference>
<sequence length="327" mass="36373">MGDSTGKRKQDTASNGSGFKKQKKGHGGKWKTTHQQTKDATQIKMGKSIDIGDQGLWVTYARGMKVKAVKEFTKLCFQYGETMYGIAQEEENTNTDAKEEDEVEDIEASIQKELDDMKASQKPQPGVRLFTPITTNIDCVFFMKALSPIEPEKLALQICEDARDCADIRKRRCRYINRLTPVVASDKATDNGIIRIARKVLAPYFELNPAPDAGEEASEQVDKGASTGGDAPHTYAIRYNIRSHDTFTSEDVIKKIASVVNPKHKVNLGKPDKVILVEIFQLHCGLSVVDGNAWEALKKYNVNALYELKPPTSEDDATKAQQVEDKS</sequence>
<gene>
    <name evidence="4" type="ORF">VHEMI09006</name>
</gene>
<organism evidence="4 5">
    <name type="scientific">[Torrubiella] hemipterigena</name>
    <dbReference type="NCBI Taxonomy" id="1531966"/>
    <lineage>
        <taxon>Eukaryota</taxon>
        <taxon>Fungi</taxon>
        <taxon>Dikarya</taxon>
        <taxon>Ascomycota</taxon>
        <taxon>Pezizomycotina</taxon>
        <taxon>Sordariomycetes</taxon>
        <taxon>Hypocreomycetidae</taxon>
        <taxon>Hypocreales</taxon>
        <taxon>Clavicipitaceae</taxon>
        <taxon>Clavicipitaceae incertae sedis</taxon>
        <taxon>'Torrubiella' clade</taxon>
    </lineage>
</organism>
<evidence type="ECO:0000256" key="1">
    <source>
        <dbReference type="PROSITE-ProRule" id="PRU00529"/>
    </source>
</evidence>
<dbReference type="EMBL" id="CDHN01000005">
    <property type="protein sequence ID" value="CEJ93415.1"/>
    <property type="molecule type" value="Genomic_DNA"/>
</dbReference>
<dbReference type="Gene3D" id="3.30.2300.10">
    <property type="entry name" value="THUMP superfamily"/>
    <property type="match status" value="1"/>
</dbReference>
<feature type="domain" description="THUMP" evidence="3">
    <location>
        <begin position="164"/>
        <end position="290"/>
    </location>
</feature>
<dbReference type="PANTHER" id="PTHR13452:SF10">
    <property type="entry name" value="THUMP DOMAIN-CONTAINING PROTEIN 1"/>
    <property type="match status" value="1"/>
</dbReference>
<proteinExistence type="predicted"/>
<dbReference type="STRING" id="1531966.A0A0A1TP79"/>
<feature type="region of interest" description="Disordered" evidence="2">
    <location>
        <begin position="1"/>
        <end position="40"/>
    </location>
</feature>
<keyword evidence="5" id="KW-1185">Reference proteome</keyword>
<evidence type="ECO:0000313" key="5">
    <source>
        <dbReference type="Proteomes" id="UP000039046"/>
    </source>
</evidence>
<evidence type="ECO:0000313" key="4">
    <source>
        <dbReference type="EMBL" id="CEJ93415.1"/>
    </source>
</evidence>
<dbReference type="GO" id="GO:0006400">
    <property type="term" value="P:tRNA modification"/>
    <property type="evidence" value="ECO:0007669"/>
    <property type="project" value="InterPro"/>
</dbReference>
<feature type="compositionally biased region" description="Basic residues" evidence="2">
    <location>
        <begin position="20"/>
        <end position="32"/>
    </location>
</feature>
<dbReference type="CDD" id="cd11717">
    <property type="entry name" value="THUMP_THUMPD1_like"/>
    <property type="match status" value="1"/>
</dbReference>
<dbReference type="PANTHER" id="PTHR13452">
    <property type="entry name" value="THUMP DOMAIN CONTAINING PROTEIN 1-RELATED"/>
    <property type="match status" value="1"/>
</dbReference>
<keyword evidence="1" id="KW-0694">RNA-binding</keyword>
<feature type="compositionally biased region" description="Basic and acidic residues" evidence="2">
    <location>
        <begin position="1"/>
        <end position="11"/>
    </location>
</feature>
<dbReference type="Proteomes" id="UP000039046">
    <property type="component" value="Unassembled WGS sequence"/>
</dbReference>
<dbReference type="OrthoDB" id="367221at2759"/>
<name>A0A0A1TP79_9HYPO</name>
<dbReference type="SUPFAM" id="SSF143437">
    <property type="entry name" value="THUMP domain-like"/>
    <property type="match status" value="1"/>
</dbReference>
<dbReference type="InterPro" id="IPR004114">
    <property type="entry name" value="THUMP_dom"/>
</dbReference>
<dbReference type="HOGENOM" id="CLU_039352_2_0_1"/>
<dbReference type="SMART" id="SM00981">
    <property type="entry name" value="THUMP"/>
    <property type="match status" value="1"/>
</dbReference>
<dbReference type="AlphaFoldDB" id="A0A0A1TP79"/>
<dbReference type="PROSITE" id="PS51165">
    <property type="entry name" value="THUMP"/>
    <property type="match status" value="1"/>
</dbReference>